<evidence type="ECO:0008006" key="5">
    <source>
        <dbReference type="Google" id="ProtNLM"/>
    </source>
</evidence>
<sequence>MTNVGTGIGMVTSSHTGINCGTDCSEPYASGTEVILTASPAEGSVFAGWSEDSDCSDAGAFQLRYYYSTDSTITPGDIKSEWYCALSGLATGATSTCNGPIGVPLSLSPGTYYLGAIVDDPGAITESDENNNARSADTERTVFLKAFTVSGSIQ</sequence>
<dbReference type="AlphaFoldDB" id="A0A932CMW3"/>
<protein>
    <recommendedName>
        <fullName evidence="5">Bacterial repeat domain-containing protein</fullName>
    </recommendedName>
</protein>
<feature type="domain" description="CARDB" evidence="1">
    <location>
        <begin position="57"/>
        <end position="135"/>
    </location>
</feature>
<comment type="caution">
    <text evidence="3">The sequence shown here is derived from an EMBL/GenBank/DDBJ whole genome shotgun (WGS) entry which is preliminary data.</text>
</comment>
<organism evidence="3 4">
    <name type="scientific">Tectimicrobiota bacterium</name>
    <dbReference type="NCBI Taxonomy" id="2528274"/>
    <lineage>
        <taxon>Bacteria</taxon>
        <taxon>Pseudomonadati</taxon>
        <taxon>Nitrospinota/Tectimicrobiota group</taxon>
        <taxon>Candidatus Tectimicrobiota</taxon>
    </lineage>
</organism>
<dbReference type="Proteomes" id="UP000769766">
    <property type="component" value="Unassembled WGS sequence"/>
</dbReference>
<proteinExistence type="predicted"/>
<evidence type="ECO:0000259" key="1">
    <source>
        <dbReference type="Pfam" id="PF07705"/>
    </source>
</evidence>
<evidence type="ECO:0000313" key="3">
    <source>
        <dbReference type="EMBL" id="MBI2875886.1"/>
    </source>
</evidence>
<dbReference type="Gene3D" id="2.60.40.10">
    <property type="entry name" value="Immunoglobulins"/>
    <property type="match status" value="1"/>
</dbReference>
<name>A0A932CMW3_UNCTE</name>
<evidence type="ECO:0000259" key="2">
    <source>
        <dbReference type="Pfam" id="PF18998"/>
    </source>
</evidence>
<reference evidence="3" key="1">
    <citation type="submission" date="2020-07" db="EMBL/GenBank/DDBJ databases">
        <title>Huge and variable diversity of episymbiotic CPR bacteria and DPANN archaea in groundwater ecosystems.</title>
        <authorList>
            <person name="He C.Y."/>
            <person name="Keren R."/>
            <person name="Whittaker M."/>
            <person name="Farag I.F."/>
            <person name="Doudna J."/>
            <person name="Cate J.H.D."/>
            <person name="Banfield J.F."/>
        </authorList>
    </citation>
    <scope>NUCLEOTIDE SEQUENCE</scope>
    <source>
        <strain evidence="3">NC_groundwater_672_Ag_B-0.1um_62_36</strain>
    </source>
</reference>
<dbReference type="InterPro" id="IPR013783">
    <property type="entry name" value="Ig-like_fold"/>
</dbReference>
<dbReference type="InterPro" id="IPR044060">
    <property type="entry name" value="Bacterial_rp_domain"/>
</dbReference>
<dbReference type="InterPro" id="IPR011635">
    <property type="entry name" value="CARDB"/>
</dbReference>
<feature type="domain" description="Bacterial repeat" evidence="2">
    <location>
        <begin position="21"/>
        <end position="55"/>
    </location>
</feature>
<evidence type="ECO:0000313" key="4">
    <source>
        <dbReference type="Proteomes" id="UP000769766"/>
    </source>
</evidence>
<gene>
    <name evidence="3" type="ORF">HYY20_03290</name>
</gene>
<dbReference type="EMBL" id="JACPRF010000100">
    <property type="protein sequence ID" value="MBI2875886.1"/>
    <property type="molecule type" value="Genomic_DNA"/>
</dbReference>
<accession>A0A932CMW3</accession>
<dbReference type="Pfam" id="PF18998">
    <property type="entry name" value="Flg_new_2"/>
    <property type="match status" value="1"/>
</dbReference>
<dbReference type="Pfam" id="PF07705">
    <property type="entry name" value="CARDB"/>
    <property type="match status" value="1"/>
</dbReference>